<evidence type="ECO:0000313" key="2">
    <source>
        <dbReference type="Proteomes" id="UP000051587"/>
    </source>
</evidence>
<keyword evidence="2" id="KW-1185">Reference proteome</keyword>
<gene>
    <name evidence="1" type="ORF">TG4357_03762</name>
</gene>
<proteinExistence type="predicted"/>
<accession>A0A0P1G3J7</accession>
<dbReference type="STRING" id="53501.SAMN04488043_106223"/>
<dbReference type="AlphaFoldDB" id="A0A0P1G3J7"/>
<name>A0A0P1G3J7_THAGE</name>
<evidence type="ECO:0000313" key="1">
    <source>
        <dbReference type="EMBL" id="CUH68728.1"/>
    </source>
</evidence>
<protein>
    <submittedName>
        <fullName evidence="1">Uncharacterized protein</fullName>
    </submittedName>
</protein>
<sequence length="199" mass="22679">MQRWLWSNGLLTCHWSFIQPRPVPGWCIRRSAQVEQSPDARSFHLAQRSGRLQYSGSARSQPGSCNPPAANVSFVRSADLDSKRSERPHPADSVEKLRCVKIVTKIRNILLARRLFVNEICISVLSRNDVLPNDCLSGRHRVFQHNPPKLPQCAWRLVCQRNDRVGLLILWRRVTAPSIARTLRSNGPFRLALNLPTCD</sequence>
<dbReference type="Proteomes" id="UP000051587">
    <property type="component" value="Unassembled WGS sequence"/>
</dbReference>
<organism evidence="1 2">
    <name type="scientific">Thalassovita gelatinovora</name>
    <name type="common">Thalassobius gelatinovorus</name>
    <dbReference type="NCBI Taxonomy" id="53501"/>
    <lineage>
        <taxon>Bacteria</taxon>
        <taxon>Pseudomonadati</taxon>
        <taxon>Pseudomonadota</taxon>
        <taxon>Alphaproteobacteria</taxon>
        <taxon>Rhodobacterales</taxon>
        <taxon>Roseobacteraceae</taxon>
        <taxon>Thalassovita</taxon>
    </lineage>
</organism>
<dbReference type="EMBL" id="CYSA01000028">
    <property type="protein sequence ID" value="CUH68728.1"/>
    <property type="molecule type" value="Genomic_DNA"/>
</dbReference>
<reference evidence="1 2" key="1">
    <citation type="submission" date="2015-09" db="EMBL/GenBank/DDBJ databases">
        <authorList>
            <consortium name="Swine Surveillance"/>
        </authorList>
    </citation>
    <scope>NUCLEOTIDE SEQUENCE [LARGE SCALE GENOMIC DNA]</scope>
    <source>
        <strain evidence="1 2">CECT 4357</strain>
    </source>
</reference>